<dbReference type="FunCoup" id="A0A316YR69">
    <property type="interactions" value="403"/>
</dbReference>
<reference evidence="3 4" key="1">
    <citation type="journal article" date="2018" name="Mol. Biol. Evol.">
        <title>Broad Genomic Sampling Reveals a Smut Pathogenic Ancestry of the Fungal Clade Ustilaginomycotina.</title>
        <authorList>
            <person name="Kijpornyongpan T."/>
            <person name="Mondo S.J."/>
            <person name="Barry K."/>
            <person name="Sandor L."/>
            <person name="Lee J."/>
            <person name="Lipzen A."/>
            <person name="Pangilinan J."/>
            <person name="LaButti K."/>
            <person name="Hainaut M."/>
            <person name="Henrissat B."/>
            <person name="Grigoriev I.V."/>
            <person name="Spatafora J.W."/>
            <person name="Aime M.C."/>
        </authorList>
    </citation>
    <scope>NUCLEOTIDE SEQUENCE [LARGE SCALE GENOMIC DNA]</scope>
    <source>
        <strain evidence="3 4">MCA 4198</strain>
    </source>
</reference>
<evidence type="ECO:0000256" key="1">
    <source>
        <dbReference type="SAM" id="MobiDB-lite"/>
    </source>
</evidence>
<feature type="compositionally biased region" description="Basic and acidic residues" evidence="1">
    <location>
        <begin position="266"/>
        <end position="277"/>
    </location>
</feature>
<dbReference type="InterPro" id="IPR007320">
    <property type="entry name" value="PDCD2_C"/>
</dbReference>
<feature type="compositionally biased region" description="Acidic residues" evidence="1">
    <location>
        <begin position="1"/>
        <end position="11"/>
    </location>
</feature>
<evidence type="ECO:0000313" key="3">
    <source>
        <dbReference type="EMBL" id="PWN90265.1"/>
    </source>
</evidence>
<dbReference type="Proteomes" id="UP000245768">
    <property type="component" value="Unassembled WGS sequence"/>
</dbReference>
<dbReference type="GeneID" id="37043543"/>
<dbReference type="AlphaFoldDB" id="A0A316YR69"/>
<feature type="region of interest" description="Disordered" evidence="1">
    <location>
        <begin position="1"/>
        <end position="33"/>
    </location>
</feature>
<accession>A0A316YR69</accession>
<feature type="compositionally biased region" description="Gly residues" evidence="1">
    <location>
        <begin position="165"/>
        <end position="177"/>
    </location>
</feature>
<proteinExistence type="predicted"/>
<dbReference type="GO" id="GO:0030490">
    <property type="term" value="P:maturation of SSU-rRNA"/>
    <property type="evidence" value="ECO:0007669"/>
    <property type="project" value="TreeGrafter"/>
</dbReference>
<dbReference type="PANTHER" id="PTHR47524">
    <property type="entry name" value="20S RRNA ACCUMULATION PROTEIN 4"/>
    <property type="match status" value="1"/>
</dbReference>
<dbReference type="PANTHER" id="PTHR47524:SF1">
    <property type="entry name" value="20S RRNA ACCUMULATION PROTEIN 4"/>
    <property type="match status" value="1"/>
</dbReference>
<dbReference type="OrthoDB" id="443682at2759"/>
<feature type="compositionally biased region" description="Acidic residues" evidence="1">
    <location>
        <begin position="193"/>
        <end position="215"/>
    </location>
</feature>
<gene>
    <name evidence="3" type="ORF">FA10DRAFT_266762</name>
</gene>
<dbReference type="InParanoid" id="A0A316YR69"/>
<dbReference type="RefSeq" id="XP_025377463.1">
    <property type="nucleotide sequence ID" value="XM_025521627.1"/>
</dbReference>
<feature type="compositionally biased region" description="Basic and acidic residues" evidence="1">
    <location>
        <begin position="138"/>
        <end position="155"/>
    </location>
</feature>
<keyword evidence="4" id="KW-1185">Reference proteome</keyword>
<sequence>MPQDYDSDSDSGSDVSVTEVQLGVGDGPLEGDDELNPLVSRMGGRAAWLPKTKLPPSKETTCQHCEQPMELLVQIFAPLTDSVYDRILLVWGCARSVCQRKKNGSVKAIRMLSYNERWAAKVAKKLERKAAKEARLKAQQEARLAKEQEAQEKKKVNPFSSAPLNGGGAGAGLGGALFGDNPFSSDEAKPEEEQGPQQEEDESDEDEEEDEEAQMVEELAVKASLKETIRGDDEDWAQEWPAYRPPQYINTYPEPSSSARAAQAPSKKDAQRASKLVEGEGTAMKGWEQEKYESMMIEGVDDVFERFVKRVSNDGTQVVRYEFGGHPLPFNGQGESYDMLWPHDAPSSSSRRFSDAKVPRCEACGGPRVFELQLMPNLVNVLRPSLINGGHAGDEQSQEAQTKDDAASREAARKREIEEALGRKLPQQTQSEDGVVRTKPSTVDEVGEGKIPKRTGLSWSTAMVFVCREDCHGDDDKVGSWRTEWVAVQFEE</sequence>
<feature type="region of interest" description="Disordered" evidence="1">
    <location>
        <begin position="138"/>
        <end position="277"/>
    </location>
</feature>
<name>A0A316YR69_9BASI</name>
<feature type="domain" description="Programmed cell death protein 2 C-terminal" evidence="2">
    <location>
        <begin position="301"/>
        <end position="383"/>
    </location>
</feature>
<feature type="compositionally biased region" description="Low complexity" evidence="1">
    <location>
        <begin position="253"/>
        <end position="265"/>
    </location>
</feature>
<evidence type="ECO:0000259" key="2">
    <source>
        <dbReference type="Pfam" id="PF04194"/>
    </source>
</evidence>
<dbReference type="Pfam" id="PF04194">
    <property type="entry name" value="PDCD2_C"/>
    <property type="match status" value="1"/>
</dbReference>
<protein>
    <recommendedName>
        <fullName evidence="2">Programmed cell death protein 2 C-terminal domain-containing protein</fullName>
    </recommendedName>
</protein>
<dbReference type="GO" id="GO:0005737">
    <property type="term" value="C:cytoplasm"/>
    <property type="evidence" value="ECO:0007669"/>
    <property type="project" value="InterPro"/>
</dbReference>
<dbReference type="STRING" id="215250.A0A316YR69"/>
<organism evidence="3 4">
    <name type="scientific">Acaromyces ingoldii</name>
    <dbReference type="NCBI Taxonomy" id="215250"/>
    <lineage>
        <taxon>Eukaryota</taxon>
        <taxon>Fungi</taxon>
        <taxon>Dikarya</taxon>
        <taxon>Basidiomycota</taxon>
        <taxon>Ustilaginomycotina</taxon>
        <taxon>Exobasidiomycetes</taxon>
        <taxon>Exobasidiales</taxon>
        <taxon>Cryptobasidiaceae</taxon>
        <taxon>Acaromyces</taxon>
    </lineage>
</organism>
<feature type="compositionally biased region" description="Basic and acidic residues" evidence="1">
    <location>
        <begin position="401"/>
        <end position="422"/>
    </location>
</feature>
<feature type="region of interest" description="Disordered" evidence="1">
    <location>
        <begin position="389"/>
        <end position="453"/>
    </location>
</feature>
<evidence type="ECO:0000313" key="4">
    <source>
        <dbReference type="Proteomes" id="UP000245768"/>
    </source>
</evidence>
<dbReference type="EMBL" id="KZ819636">
    <property type="protein sequence ID" value="PWN90265.1"/>
    <property type="molecule type" value="Genomic_DNA"/>
</dbReference>